<accession>A0A4S8M8W1</accession>
<organism evidence="1 2">
    <name type="scientific">Dendrothele bispora (strain CBS 962.96)</name>
    <dbReference type="NCBI Taxonomy" id="1314807"/>
    <lineage>
        <taxon>Eukaryota</taxon>
        <taxon>Fungi</taxon>
        <taxon>Dikarya</taxon>
        <taxon>Basidiomycota</taxon>
        <taxon>Agaricomycotina</taxon>
        <taxon>Agaricomycetes</taxon>
        <taxon>Agaricomycetidae</taxon>
        <taxon>Agaricales</taxon>
        <taxon>Agaricales incertae sedis</taxon>
        <taxon>Dendrothele</taxon>
    </lineage>
</organism>
<dbReference type="AlphaFoldDB" id="A0A4S8M8W1"/>
<name>A0A4S8M8W1_DENBC</name>
<proteinExistence type="predicted"/>
<evidence type="ECO:0000313" key="1">
    <source>
        <dbReference type="EMBL" id="THU98318.1"/>
    </source>
</evidence>
<sequence>MSGRSGLGKASSPSRCHAFLILPPRPNQPLTPLLNVLQKHITSNSSTSHRPKIQFFRSLLARPSFWRPIRPATYSAVLTVSFDVEARRRNVLGKDDGKGCYQSGRCSRVKIVIQKMEEERDGLLRQTSGGGSEVKGEVETGTRREAEQGFCLKKTFALGERR</sequence>
<dbReference type="EMBL" id="ML179138">
    <property type="protein sequence ID" value="THU98318.1"/>
    <property type="molecule type" value="Genomic_DNA"/>
</dbReference>
<gene>
    <name evidence="1" type="ORF">K435DRAFT_32444</name>
</gene>
<keyword evidence="2" id="KW-1185">Reference proteome</keyword>
<reference evidence="1 2" key="1">
    <citation type="journal article" date="2019" name="Nat. Ecol. Evol.">
        <title>Megaphylogeny resolves global patterns of mushroom evolution.</title>
        <authorList>
            <person name="Varga T."/>
            <person name="Krizsan K."/>
            <person name="Foldi C."/>
            <person name="Dima B."/>
            <person name="Sanchez-Garcia M."/>
            <person name="Sanchez-Ramirez S."/>
            <person name="Szollosi G.J."/>
            <person name="Szarkandi J.G."/>
            <person name="Papp V."/>
            <person name="Albert L."/>
            <person name="Andreopoulos W."/>
            <person name="Angelini C."/>
            <person name="Antonin V."/>
            <person name="Barry K.W."/>
            <person name="Bougher N.L."/>
            <person name="Buchanan P."/>
            <person name="Buyck B."/>
            <person name="Bense V."/>
            <person name="Catcheside P."/>
            <person name="Chovatia M."/>
            <person name="Cooper J."/>
            <person name="Damon W."/>
            <person name="Desjardin D."/>
            <person name="Finy P."/>
            <person name="Geml J."/>
            <person name="Haridas S."/>
            <person name="Hughes K."/>
            <person name="Justo A."/>
            <person name="Karasinski D."/>
            <person name="Kautmanova I."/>
            <person name="Kiss B."/>
            <person name="Kocsube S."/>
            <person name="Kotiranta H."/>
            <person name="LaButti K.M."/>
            <person name="Lechner B.E."/>
            <person name="Liimatainen K."/>
            <person name="Lipzen A."/>
            <person name="Lukacs Z."/>
            <person name="Mihaltcheva S."/>
            <person name="Morgado L.N."/>
            <person name="Niskanen T."/>
            <person name="Noordeloos M.E."/>
            <person name="Ohm R.A."/>
            <person name="Ortiz-Santana B."/>
            <person name="Ovrebo C."/>
            <person name="Racz N."/>
            <person name="Riley R."/>
            <person name="Savchenko A."/>
            <person name="Shiryaev A."/>
            <person name="Soop K."/>
            <person name="Spirin V."/>
            <person name="Szebenyi C."/>
            <person name="Tomsovsky M."/>
            <person name="Tulloss R.E."/>
            <person name="Uehling J."/>
            <person name="Grigoriev I.V."/>
            <person name="Vagvolgyi C."/>
            <person name="Papp T."/>
            <person name="Martin F.M."/>
            <person name="Miettinen O."/>
            <person name="Hibbett D.S."/>
            <person name="Nagy L.G."/>
        </authorList>
    </citation>
    <scope>NUCLEOTIDE SEQUENCE [LARGE SCALE GENOMIC DNA]</scope>
    <source>
        <strain evidence="1 2">CBS 962.96</strain>
    </source>
</reference>
<protein>
    <submittedName>
        <fullName evidence="1">Uncharacterized protein</fullName>
    </submittedName>
</protein>
<dbReference type="Proteomes" id="UP000297245">
    <property type="component" value="Unassembled WGS sequence"/>
</dbReference>
<evidence type="ECO:0000313" key="2">
    <source>
        <dbReference type="Proteomes" id="UP000297245"/>
    </source>
</evidence>